<evidence type="ECO:0000313" key="5">
    <source>
        <dbReference type="Proteomes" id="UP000262825"/>
    </source>
</evidence>
<dbReference type="InterPro" id="IPR036875">
    <property type="entry name" value="Znf_CCHC_sf"/>
</dbReference>
<evidence type="ECO:0000256" key="2">
    <source>
        <dbReference type="SAM" id="MobiDB-lite"/>
    </source>
</evidence>
<keyword evidence="5" id="KW-1185">Reference proteome</keyword>
<dbReference type="Proteomes" id="UP000262825">
    <property type="component" value="Unassembled WGS sequence"/>
</dbReference>
<dbReference type="SMART" id="SM00343">
    <property type="entry name" value="ZnF_C2HC"/>
    <property type="match status" value="1"/>
</dbReference>
<dbReference type="Pfam" id="PF19259">
    <property type="entry name" value="Ty3_capsid"/>
    <property type="match status" value="2"/>
</dbReference>
<feature type="domain" description="CCHC-type" evidence="3">
    <location>
        <begin position="268"/>
        <end position="282"/>
    </location>
</feature>
<sequence length="324" mass="37614">MNHNQTVIAPFKFSGSKKDVSRISTFLLSFETQFVECGIEDEYAKICYVAQNFTDDALEWFANYFNLNDCRAMTYSAFAADFKDYHSSKIDPYQLLERSKRTSQKGDIDPSEIDSYQLMENWMQTSQKKDIDTYVKQFMTYHAMLPRGYTSDAFAIDLFIQGVRLQTRQMLRMYQFDRLIDAVNAAKKIEHCRKNSDVSLDDESNLTGNKNKLDTDLDCTMNRINNTRHGYSKTGRKYTGKDKEGKNSNRKDNFQEKFYNVCRRNKLCFNCGSPDHIKANCPAKHSVETSLQEDIYLGNVASPIDDVLKNNDYIYFDISCMTDK</sequence>
<proteinExistence type="predicted"/>
<evidence type="ECO:0000259" key="3">
    <source>
        <dbReference type="PROSITE" id="PS50158"/>
    </source>
</evidence>
<dbReference type="PROSITE" id="PS50158">
    <property type="entry name" value="ZF_CCHC"/>
    <property type="match status" value="1"/>
</dbReference>
<dbReference type="SUPFAM" id="SSF57756">
    <property type="entry name" value="Retrovirus zinc finger-like domains"/>
    <property type="match status" value="1"/>
</dbReference>
<protein>
    <recommendedName>
        <fullName evidence="3">CCHC-type domain-containing protein</fullName>
    </recommendedName>
</protein>
<dbReference type="GO" id="GO:0003676">
    <property type="term" value="F:nucleic acid binding"/>
    <property type="evidence" value="ECO:0007669"/>
    <property type="project" value="InterPro"/>
</dbReference>
<dbReference type="VEuPathDB" id="FungiDB:SCODWIG_03460"/>
<reference evidence="5" key="1">
    <citation type="submission" date="2018-06" db="EMBL/GenBank/DDBJ databases">
        <authorList>
            <person name="Guldener U."/>
        </authorList>
    </citation>
    <scope>NUCLEOTIDE SEQUENCE [LARGE SCALE GENOMIC DNA]</scope>
    <source>
        <strain evidence="5">UTAD17</strain>
    </source>
</reference>
<organism evidence="4 5">
    <name type="scientific">Saccharomycodes ludwigii</name>
    <dbReference type="NCBI Taxonomy" id="36035"/>
    <lineage>
        <taxon>Eukaryota</taxon>
        <taxon>Fungi</taxon>
        <taxon>Dikarya</taxon>
        <taxon>Ascomycota</taxon>
        <taxon>Saccharomycotina</taxon>
        <taxon>Saccharomycetes</taxon>
        <taxon>Saccharomycodales</taxon>
        <taxon>Saccharomycodaceae</taxon>
        <taxon>Saccharomycodes</taxon>
    </lineage>
</organism>
<evidence type="ECO:0000256" key="1">
    <source>
        <dbReference type="PROSITE-ProRule" id="PRU00047"/>
    </source>
</evidence>
<dbReference type="Gene3D" id="4.10.60.10">
    <property type="entry name" value="Zinc finger, CCHC-type"/>
    <property type="match status" value="1"/>
</dbReference>
<dbReference type="EMBL" id="UFAJ01000842">
    <property type="protein sequence ID" value="SSD61699.1"/>
    <property type="molecule type" value="Genomic_DNA"/>
</dbReference>
<feature type="region of interest" description="Disordered" evidence="2">
    <location>
        <begin position="230"/>
        <end position="250"/>
    </location>
</feature>
<gene>
    <name evidence="4" type="ORF">SCODWIG_03460</name>
</gene>
<dbReference type="InterPro" id="IPR001878">
    <property type="entry name" value="Znf_CCHC"/>
</dbReference>
<keyword evidence="1" id="KW-0863">Zinc-finger</keyword>
<keyword evidence="1" id="KW-0862">Zinc</keyword>
<dbReference type="InterPro" id="IPR045358">
    <property type="entry name" value="Ty3_capsid"/>
</dbReference>
<keyword evidence="1" id="KW-0479">Metal-binding</keyword>
<feature type="compositionally biased region" description="Basic and acidic residues" evidence="2">
    <location>
        <begin position="239"/>
        <end position="250"/>
    </location>
</feature>
<name>A0A376BAU0_9ASCO</name>
<evidence type="ECO:0000313" key="4">
    <source>
        <dbReference type="EMBL" id="SSD61699.1"/>
    </source>
</evidence>
<dbReference type="Pfam" id="PF00098">
    <property type="entry name" value="zf-CCHC"/>
    <property type="match status" value="1"/>
</dbReference>
<dbReference type="GO" id="GO:0008270">
    <property type="term" value="F:zinc ion binding"/>
    <property type="evidence" value="ECO:0007669"/>
    <property type="project" value="UniProtKB-KW"/>
</dbReference>
<dbReference type="AlphaFoldDB" id="A0A376BAU0"/>
<accession>A0A376BAU0</accession>